<organism evidence="2 3">
    <name type="scientific">Mycobacterium colombiense</name>
    <dbReference type="NCBI Taxonomy" id="339268"/>
    <lineage>
        <taxon>Bacteria</taxon>
        <taxon>Bacillati</taxon>
        <taxon>Actinomycetota</taxon>
        <taxon>Actinomycetes</taxon>
        <taxon>Mycobacteriales</taxon>
        <taxon>Mycobacteriaceae</taxon>
        <taxon>Mycobacterium</taxon>
        <taxon>Mycobacterium avium complex (MAC)</taxon>
    </lineage>
</organism>
<dbReference type="AlphaFoldDB" id="A0A329LJN6"/>
<proteinExistence type="predicted"/>
<reference evidence="2 3" key="1">
    <citation type="submission" date="2018-06" db="EMBL/GenBank/DDBJ databases">
        <title>NTM in soil in Japan.</title>
        <authorList>
            <person name="Ohya K."/>
        </authorList>
    </citation>
    <scope>NUCLEOTIDE SEQUENCE [LARGE SCALE GENOMIC DNA]</scope>
    <source>
        <strain evidence="2 3">GF28</strain>
    </source>
</reference>
<evidence type="ECO:0000313" key="2">
    <source>
        <dbReference type="EMBL" id="RAV08164.1"/>
    </source>
</evidence>
<name>A0A329LJN6_9MYCO</name>
<evidence type="ECO:0000256" key="1">
    <source>
        <dbReference type="SAM" id="MobiDB-lite"/>
    </source>
</evidence>
<evidence type="ECO:0000313" key="3">
    <source>
        <dbReference type="Proteomes" id="UP000250915"/>
    </source>
</evidence>
<accession>A0A329LJN6</accession>
<comment type="caution">
    <text evidence="2">The sequence shown here is derived from an EMBL/GenBank/DDBJ whole genome shotgun (WGS) entry which is preliminary data.</text>
</comment>
<dbReference type="OrthoDB" id="4751261at2"/>
<feature type="compositionally biased region" description="Basic residues" evidence="1">
    <location>
        <begin position="85"/>
        <end position="97"/>
    </location>
</feature>
<feature type="region of interest" description="Disordered" evidence="1">
    <location>
        <begin position="74"/>
        <end position="97"/>
    </location>
</feature>
<gene>
    <name evidence="2" type="ORF">DQP57_17410</name>
</gene>
<dbReference type="EMBL" id="QMEV01000040">
    <property type="protein sequence ID" value="RAV08164.1"/>
    <property type="molecule type" value="Genomic_DNA"/>
</dbReference>
<sequence>MSLILKDADEAAIAPYLSEGSAAFEALRQLASQRGEGDIKSEAGALRALLHAGAQAVGERVLDVGYAELASEFNSEPANAERRTARGRHARRSKANR</sequence>
<protein>
    <submittedName>
        <fullName evidence="2">Uncharacterized protein</fullName>
    </submittedName>
</protein>
<dbReference type="Proteomes" id="UP000250915">
    <property type="component" value="Unassembled WGS sequence"/>
</dbReference>